<reference evidence="2 3" key="1">
    <citation type="submission" date="2024-01" db="EMBL/GenBank/DDBJ databases">
        <title>The genome of the rayed Mediterranean limpet Patella caerulea (Linnaeus, 1758).</title>
        <authorList>
            <person name="Anh-Thu Weber A."/>
            <person name="Halstead-Nussloch G."/>
        </authorList>
    </citation>
    <scope>NUCLEOTIDE SEQUENCE [LARGE SCALE GENOMIC DNA]</scope>
    <source>
        <strain evidence="2">AATW-2023a</strain>
        <tissue evidence="2">Whole specimen</tissue>
    </source>
</reference>
<name>A0AAN8KBH5_PATCE</name>
<evidence type="ECO:0000256" key="1">
    <source>
        <dbReference type="SAM" id="MobiDB-lite"/>
    </source>
</evidence>
<dbReference type="Proteomes" id="UP001347796">
    <property type="component" value="Unassembled WGS sequence"/>
</dbReference>
<sequence length="147" mass="17338">MLSFLAVFSMFFTHHRKLSPRENNDILPVHFGRFGTLEDLEAYRLQPARPNTRPWFLHRVPIPRISRTHHNPRRKFTKAKRKRPRTWNPGLPPAPFIPAINHADLLINPVYAPYRRRPIEFPVNEIGRRGHQRQRTGLPGFPEDEGD</sequence>
<feature type="region of interest" description="Disordered" evidence="1">
    <location>
        <begin position="126"/>
        <end position="147"/>
    </location>
</feature>
<organism evidence="2 3">
    <name type="scientific">Patella caerulea</name>
    <name type="common">Rayed Mediterranean limpet</name>
    <dbReference type="NCBI Taxonomy" id="87958"/>
    <lineage>
        <taxon>Eukaryota</taxon>
        <taxon>Metazoa</taxon>
        <taxon>Spiralia</taxon>
        <taxon>Lophotrochozoa</taxon>
        <taxon>Mollusca</taxon>
        <taxon>Gastropoda</taxon>
        <taxon>Patellogastropoda</taxon>
        <taxon>Patelloidea</taxon>
        <taxon>Patellidae</taxon>
        <taxon>Patella</taxon>
    </lineage>
</organism>
<comment type="caution">
    <text evidence="2">The sequence shown here is derived from an EMBL/GenBank/DDBJ whole genome shotgun (WGS) entry which is preliminary data.</text>
</comment>
<evidence type="ECO:0000313" key="2">
    <source>
        <dbReference type="EMBL" id="KAK6190094.1"/>
    </source>
</evidence>
<gene>
    <name evidence="2" type="ORF">SNE40_002029</name>
</gene>
<dbReference type="AlphaFoldDB" id="A0AAN8KBH5"/>
<protein>
    <submittedName>
        <fullName evidence="2">Uncharacterized protein</fullName>
    </submittedName>
</protein>
<keyword evidence="3" id="KW-1185">Reference proteome</keyword>
<accession>A0AAN8KBH5</accession>
<proteinExistence type="predicted"/>
<evidence type="ECO:0000313" key="3">
    <source>
        <dbReference type="Proteomes" id="UP001347796"/>
    </source>
</evidence>
<dbReference type="EMBL" id="JAZGQO010000002">
    <property type="protein sequence ID" value="KAK6190094.1"/>
    <property type="molecule type" value="Genomic_DNA"/>
</dbReference>